<feature type="compositionally biased region" description="Basic and acidic residues" evidence="13">
    <location>
        <begin position="122"/>
        <end position="135"/>
    </location>
</feature>
<dbReference type="Pfam" id="PF00096">
    <property type="entry name" value="zf-C2H2"/>
    <property type="match status" value="4"/>
</dbReference>
<dbReference type="GO" id="GO:0010468">
    <property type="term" value="P:regulation of gene expression"/>
    <property type="evidence" value="ECO:0007669"/>
    <property type="project" value="TreeGrafter"/>
</dbReference>
<feature type="region of interest" description="Disordered" evidence="13">
    <location>
        <begin position="22"/>
        <end position="71"/>
    </location>
</feature>
<keyword evidence="16" id="KW-1185">Reference proteome</keyword>
<dbReference type="InterPro" id="IPR036236">
    <property type="entry name" value="Znf_C2H2_sf"/>
</dbReference>
<keyword evidence="9" id="KW-0238">DNA-binding</keyword>
<evidence type="ECO:0000256" key="2">
    <source>
        <dbReference type="ARBA" id="ARBA00004123"/>
    </source>
</evidence>
<feature type="domain" description="C2H2-type" evidence="14">
    <location>
        <begin position="194"/>
        <end position="218"/>
    </location>
</feature>
<keyword evidence="5" id="KW-0677">Repeat</keyword>
<evidence type="ECO:0000256" key="3">
    <source>
        <dbReference type="ARBA" id="ARBA00006991"/>
    </source>
</evidence>
<dbReference type="GO" id="GO:0005634">
    <property type="term" value="C:nucleus"/>
    <property type="evidence" value="ECO:0007669"/>
    <property type="project" value="UniProtKB-SubCell"/>
</dbReference>
<evidence type="ECO:0000256" key="7">
    <source>
        <dbReference type="ARBA" id="ARBA00022833"/>
    </source>
</evidence>
<organism evidence="15 16">
    <name type="scientific">Pinctada imbricata</name>
    <name type="common">Atlantic pearl-oyster</name>
    <name type="synonym">Pinctada martensii</name>
    <dbReference type="NCBI Taxonomy" id="66713"/>
    <lineage>
        <taxon>Eukaryota</taxon>
        <taxon>Metazoa</taxon>
        <taxon>Spiralia</taxon>
        <taxon>Lophotrochozoa</taxon>
        <taxon>Mollusca</taxon>
        <taxon>Bivalvia</taxon>
        <taxon>Autobranchia</taxon>
        <taxon>Pteriomorphia</taxon>
        <taxon>Pterioida</taxon>
        <taxon>Pterioidea</taxon>
        <taxon>Pteriidae</taxon>
        <taxon>Pinctada</taxon>
    </lineage>
</organism>
<feature type="non-terminal residue" evidence="15">
    <location>
        <position position="1"/>
    </location>
</feature>
<comment type="caution">
    <text evidence="15">The sequence shown here is derived from an EMBL/GenBank/DDBJ whole genome shotgun (WGS) entry which is preliminary data.</text>
</comment>
<comment type="function">
    <text evidence="1">May be involved in transcriptional regulation.</text>
</comment>
<reference evidence="15" key="1">
    <citation type="submission" date="2019-08" db="EMBL/GenBank/DDBJ databases">
        <title>The improved chromosome-level genome for the pearl oyster Pinctada fucata martensii using PacBio sequencing and Hi-C.</title>
        <authorList>
            <person name="Zheng Z."/>
        </authorList>
    </citation>
    <scope>NUCLEOTIDE SEQUENCE</scope>
    <source>
        <strain evidence="15">ZZ-2019</strain>
        <tissue evidence="15">Adductor muscle</tissue>
    </source>
</reference>
<dbReference type="PROSITE" id="PS00028">
    <property type="entry name" value="ZINC_FINGER_C2H2_1"/>
    <property type="match status" value="3"/>
</dbReference>
<sequence length="255" mass="29418">EMDPWFENFKLLLTYWLMSNNRDGMPEPPPQQPAQLHPQDYGQQQQQQHPLGVGTLPHSPMVPQSRTQTPFSMPTSSVAMTTNHNGVLHPHPQFLRNDADLARLSLPNHDMSLASQQNSLSPRDHMHPTSTIHPERSHLCPTCSKGFKSKQQLAQHSLVHSGIRKHICNFCEKRFKQLCHLQQHIRIHTGEKPYKCTFDGCERAFAQMANLHHHMRNHDEHVRKAANKQFHCMICHRAYTNESSLRNHTLKVGIQ</sequence>
<evidence type="ECO:0000256" key="6">
    <source>
        <dbReference type="ARBA" id="ARBA00022771"/>
    </source>
</evidence>
<keyword evidence="8" id="KW-0805">Transcription regulation</keyword>
<dbReference type="FunFam" id="3.30.160.60:FF:000226">
    <property type="entry name" value="Zinc finger protein 236 variant"/>
    <property type="match status" value="1"/>
</dbReference>
<evidence type="ECO:0000256" key="11">
    <source>
        <dbReference type="ARBA" id="ARBA00023242"/>
    </source>
</evidence>
<name>A0AA89C978_PINIB</name>
<evidence type="ECO:0000256" key="13">
    <source>
        <dbReference type="SAM" id="MobiDB-lite"/>
    </source>
</evidence>
<keyword evidence="6 12" id="KW-0863">Zinc-finger</keyword>
<feature type="compositionally biased region" description="Polar residues" evidence="13">
    <location>
        <begin position="62"/>
        <end position="71"/>
    </location>
</feature>
<evidence type="ECO:0000256" key="10">
    <source>
        <dbReference type="ARBA" id="ARBA00023163"/>
    </source>
</evidence>
<dbReference type="InterPro" id="IPR050331">
    <property type="entry name" value="Zinc_finger"/>
</dbReference>
<evidence type="ECO:0000256" key="8">
    <source>
        <dbReference type="ARBA" id="ARBA00023015"/>
    </source>
</evidence>
<keyword evidence="10" id="KW-0804">Transcription</keyword>
<dbReference type="GO" id="GO:0003677">
    <property type="term" value="F:DNA binding"/>
    <property type="evidence" value="ECO:0007669"/>
    <property type="project" value="UniProtKB-KW"/>
</dbReference>
<protein>
    <recommendedName>
        <fullName evidence="14">C2H2-type domain-containing protein</fullName>
    </recommendedName>
</protein>
<evidence type="ECO:0000313" key="15">
    <source>
        <dbReference type="EMBL" id="KAK3104980.1"/>
    </source>
</evidence>
<dbReference type="Gene3D" id="3.30.160.60">
    <property type="entry name" value="Classic Zinc Finger"/>
    <property type="match status" value="3"/>
</dbReference>
<accession>A0AA89C978</accession>
<feature type="compositionally biased region" description="Low complexity" evidence="13">
    <location>
        <begin position="33"/>
        <end position="52"/>
    </location>
</feature>
<dbReference type="AlphaFoldDB" id="A0AA89C978"/>
<proteinExistence type="inferred from homology"/>
<feature type="region of interest" description="Disordered" evidence="13">
    <location>
        <begin position="114"/>
        <end position="135"/>
    </location>
</feature>
<dbReference type="InterPro" id="IPR013087">
    <property type="entry name" value="Znf_C2H2_type"/>
</dbReference>
<feature type="domain" description="C2H2-type" evidence="14">
    <location>
        <begin position="166"/>
        <end position="193"/>
    </location>
</feature>
<dbReference type="PROSITE" id="PS50157">
    <property type="entry name" value="ZINC_FINGER_C2H2_2"/>
    <property type="match status" value="3"/>
</dbReference>
<evidence type="ECO:0000256" key="12">
    <source>
        <dbReference type="PROSITE-ProRule" id="PRU00042"/>
    </source>
</evidence>
<gene>
    <name evidence="15" type="ORF">FSP39_014596</name>
</gene>
<evidence type="ECO:0000256" key="5">
    <source>
        <dbReference type="ARBA" id="ARBA00022737"/>
    </source>
</evidence>
<dbReference type="Proteomes" id="UP001186944">
    <property type="component" value="Unassembled WGS sequence"/>
</dbReference>
<comment type="similarity">
    <text evidence="3">Belongs to the krueppel C2H2-type zinc-finger protein family.</text>
</comment>
<keyword evidence="7" id="KW-0862">Zinc</keyword>
<feature type="domain" description="C2H2-type" evidence="14">
    <location>
        <begin position="138"/>
        <end position="165"/>
    </location>
</feature>
<evidence type="ECO:0000256" key="1">
    <source>
        <dbReference type="ARBA" id="ARBA00003767"/>
    </source>
</evidence>
<comment type="subcellular location">
    <subcellularLocation>
        <location evidence="2">Nucleus</location>
    </subcellularLocation>
</comment>
<dbReference type="FunFam" id="3.30.160.60:FF:000125">
    <property type="entry name" value="Putative zinc finger protein 143"/>
    <property type="match status" value="1"/>
</dbReference>
<keyword evidence="11" id="KW-0539">Nucleus</keyword>
<dbReference type="GO" id="GO:0008270">
    <property type="term" value="F:zinc ion binding"/>
    <property type="evidence" value="ECO:0007669"/>
    <property type="project" value="UniProtKB-KW"/>
</dbReference>
<dbReference type="EMBL" id="VSWD01000004">
    <property type="protein sequence ID" value="KAK3104980.1"/>
    <property type="molecule type" value="Genomic_DNA"/>
</dbReference>
<dbReference type="SMART" id="SM00355">
    <property type="entry name" value="ZnF_C2H2"/>
    <property type="match status" value="4"/>
</dbReference>
<dbReference type="PANTHER" id="PTHR16515:SF49">
    <property type="entry name" value="GASTRULA ZINC FINGER PROTEIN XLCGF49.1-LIKE-RELATED"/>
    <property type="match status" value="1"/>
</dbReference>
<evidence type="ECO:0000256" key="9">
    <source>
        <dbReference type="ARBA" id="ARBA00023125"/>
    </source>
</evidence>
<evidence type="ECO:0000256" key="4">
    <source>
        <dbReference type="ARBA" id="ARBA00022723"/>
    </source>
</evidence>
<dbReference type="SUPFAM" id="SSF57667">
    <property type="entry name" value="beta-beta-alpha zinc fingers"/>
    <property type="match status" value="2"/>
</dbReference>
<evidence type="ECO:0000259" key="14">
    <source>
        <dbReference type="PROSITE" id="PS50157"/>
    </source>
</evidence>
<dbReference type="PANTHER" id="PTHR16515">
    <property type="entry name" value="PR DOMAIN ZINC FINGER PROTEIN"/>
    <property type="match status" value="1"/>
</dbReference>
<keyword evidence="4" id="KW-0479">Metal-binding</keyword>
<evidence type="ECO:0000313" key="16">
    <source>
        <dbReference type="Proteomes" id="UP001186944"/>
    </source>
</evidence>